<keyword evidence="4" id="KW-0131">Cell cycle</keyword>
<dbReference type="InterPro" id="IPR048258">
    <property type="entry name" value="Cyclins_cyclin-box"/>
</dbReference>
<proteinExistence type="inferred from homology"/>
<dbReference type="PANTHER" id="PTHR10177">
    <property type="entry name" value="CYCLINS"/>
    <property type="match status" value="1"/>
</dbReference>
<reference evidence="8 9" key="2">
    <citation type="journal article" date="2017" name="Nature">
        <title>The Apostasia genome and the evolution of orchids.</title>
        <authorList>
            <person name="Zhang G.Q."/>
            <person name="Liu K.W."/>
            <person name="Li Z."/>
            <person name="Lohaus R."/>
            <person name="Hsiao Y.Y."/>
            <person name="Niu S.C."/>
            <person name="Wang J.Y."/>
            <person name="Lin Y.C."/>
            <person name="Xu Q."/>
            <person name="Chen L.J."/>
            <person name="Yoshida K."/>
            <person name="Fujiwara S."/>
            <person name="Wang Z.W."/>
            <person name="Zhang Y.Q."/>
            <person name="Mitsuda N."/>
            <person name="Wang M."/>
            <person name="Liu G.H."/>
            <person name="Pecoraro L."/>
            <person name="Huang H.X."/>
            <person name="Xiao X.J."/>
            <person name="Lin M."/>
            <person name="Wu X.Y."/>
            <person name="Wu W.L."/>
            <person name="Chen Y.Y."/>
            <person name="Chang S.B."/>
            <person name="Sakamoto S."/>
            <person name="Ohme-Takagi M."/>
            <person name="Yagi M."/>
            <person name="Zeng S.J."/>
            <person name="Shen C.Y."/>
            <person name="Yeh C.M."/>
            <person name="Luo Y.B."/>
            <person name="Tsai W.C."/>
            <person name="Van de Peer Y."/>
            <person name="Liu Z.J."/>
        </authorList>
    </citation>
    <scope>NUCLEOTIDE SEQUENCE [LARGE SCALE GENOMIC DNA]</scope>
    <source>
        <tissue evidence="8">The whole plant</tissue>
    </source>
</reference>
<evidence type="ECO:0000259" key="6">
    <source>
        <dbReference type="SMART" id="SM00385"/>
    </source>
</evidence>
<dbReference type="InterPro" id="IPR036915">
    <property type="entry name" value="Cyclin-like_sf"/>
</dbReference>
<evidence type="ECO:0000259" key="7">
    <source>
        <dbReference type="SMART" id="SM01332"/>
    </source>
</evidence>
<evidence type="ECO:0000256" key="4">
    <source>
        <dbReference type="ARBA" id="ARBA00023306"/>
    </source>
</evidence>
<evidence type="ECO:0000256" key="5">
    <source>
        <dbReference type="RuleBase" id="RU000383"/>
    </source>
</evidence>
<name>A0A2I0V8M7_9ASPA</name>
<keyword evidence="2" id="KW-0132">Cell division</keyword>
<dbReference type="Pfam" id="PF02984">
    <property type="entry name" value="Cyclin_C"/>
    <property type="match status" value="1"/>
</dbReference>
<dbReference type="AlphaFoldDB" id="A0A2I0V8M7"/>
<evidence type="ECO:0000313" key="8">
    <source>
        <dbReference type="EMBL" id="PKU59759.1"/>
    </source>
</evidence>
<dbReference type="InterPro" id="IPR013763">
    <property type="entry name" value="Cyclin-like_dom"/>
</dbReference>
<dbReference type="SUPFAM" id="SSF47954">
    <property type="entry name" value="Cyclin-like"/>
    <property type="match status" value="1"/>
</dbReference>
<dbReference type="FunFam" id="1.10.472.10:FF:000040">
    <property type="entry name" value="D6-type cyclin"/>
    <property type="match status" value="1"/>
</dbReference>
<reference evidence="8 9" key="1">
    <citation type="journal article" date="2016" name="Sci. Rep.">
        <title>The Dendrobium catenatum Lindl. genome sequence provides insights into polysaccharide synthase, floral development and adaptive evolution.</title>
        <authorList>
            <person name="Zhang G.Q."/>
            <person name="Xu Q."/>
            <person name="Bian C."/>
            <person name="Tsai W.C."/>
            <person name="Yeh C.M."/>
            <person name="Liu K.W."/>
            <person name="Yoshida K."/>
            <person name="Zhang L.S."/>
            <person name="Chang S.B."/>
            <person name="Chen F."/>
            <person name="Shi Y."/>
            <person name="Su Y.Y."/>
            <person name="Zhang Y.Q."/>
            <person name="Chen L.J."/>
            <person name="Yin Y."/>
            <person name="Lin M."/>
            <person name="Huang H."/>
            <person name="Deng H."/>
            <person name="Wang Z.W."/>
            <person name="Zhu S.L."/>
            <person name="Zhao X."/>
            <person name="Deng C."/>
            <person name="Niu S.C."/>
            <person name="Huang J."/>
            <person name="Wang M."/>
            <person name="Liu G.H."/>
            <person name="Yang H.J."/>
            <person name="Xiao X.J."/>
            <person name="Hsiao Y.Y."/>
            <person name="Wu W.L."/>
            <person name="Chen Y.Y."/>
            <person name="Mitsuda N."/>
            <person name="Ohme-Takagi M."/>
            <person name="Luo Y.B."/>
            <person name="Van de Peer Y."/>
            <person name="Liu Z.J."/>
        </authorList>
    </citation>
    <scope>NUCLEOTIDE SEQUENCE [LARGE SCALE GENOMIC DNA]</scope>
    <source>
        <tissue evidence="8">The whole plant</tissue>
    </source>
</reference>
<dbReference type="OrthoDB" id="5590282at2759"/>
<dbReference type="PROSITE" id="PS00292">
    <property type="entry name" value="CYCLINS"/>
    <property type="match status" value="1"/>
</dbReference>
<evidence type="ECO:0000313" key="9">
    <source>
        <dbReference type="Proteomes" id="UP000233837"/>
    </source>
</evidence>
<dbReference type="EMBL" id="KZ504068">
    <property type="protein sequence ID" value="PKU59759.1"/>
    <property type="molecule type" value="Genomic_DNA"/>
</dbReference>
<protein>
    <submittedName>
        <fullName evidence="8">Cyclin-D3-1</fullName>
    </submittedName>
</protein>
<evidence type="ECO:0000256" key="1">
    <source>
        <dbReference type="ARBA" id="ARBA00009065"/>
    </source>
</evidence>
<evidence type="ECO:0000256" key="3">
    <source>
        <dbReference type="ARBA" id="ARBA00023127"/>
    </source>
</evidence>
<dbReference type="CDD" id="cd20544">
    <property type="entry name" value="CYCLIN_AtCycD-like_rpt2"/>
    <property type="match status" value="1"/>
</dbReference>
<feature type="domain" description="Cyclin C-terminal" evidence="7">
    <location>
        <begin position="194"/>
        <end position="318"/>
    </location>
</feature>
<dbReference type="Pfam" id="PF00134">
    <property type="entry name" value="Cyclin_N"/>
    <property type="match status" value="1"/>
</dbReference>
<sequence>MGIKSDCASSILLCAEDNSSILTFGEEEEVERHWPDWSFQPKSCDFYGSFFMDFPLLSDECLGLLIKREVEHLPRDDYAKRLMSGCMEFSIRRDAIDWILKVHAYHKFGPFSAYLSVNYLDRFLSSYELPQGKAWMTQLLSVACLSLACKMEEIKVPLLLDLQVGETKFVFEARTIQRMELLLLSTLNWRMQAVTPFSFIDYFLHKLNGDNSPSATSVARAVELILRTIRGIDFLAFRPSEIALGTTLSVLGGAQPLDAMETIIFCNKIDKERVLRCYEVIQEEIINGCEDPMSGIPSVLSLPQSPIGVLDAACLSYNSNEPISISQSSWYLSSPAAKRRKISLSSTSIRGTEISF</sequence>
<evidence type="ECO:0000256" key="2">
    <source>
        <dbReference type="ARBA" id="ARBA00022618"/>
    </source>
</evidence>
<dbReference type="STRING" id="906689.A0A2I0V8M7"/>
<gene>
    <name evidence="8" type="primary">CYCD3-1</name>
    <name evidence="8" type="ORF">MA16_Dca021756</name>
</gene>
<dbReference type="InterPro" id="IPR039361">
    <property type="entry name" value="Cyclin"/>
</dbReference>
<keyword evidence="9" id="KW-1185">Reference proteome</keyword>
<dbReference type="SMART" id="SM01332">
    <property type="entry name" value="Cyclin_C"/>
    <property type="match status" value="1"/>
</dbReference>
<dbReference type="InterPro" id="IPR006671">
    <property type="entry name" value="Cyclin_N"/>
</dbReference>
<dbReference type="FunFam" id="1.10.472.10:FF:000034">
    <property type="entry name" value="D2/4-type cyclin"/>
    <property type="match status" value="1"/>
</dbReference>
<feature type="domain" description="Cyclin-like" evidence="6">
    <location>
        <begin position="97"/>
        <end position="185"/>
    </location>
</feature>
<dbReference type="CDD" id="cd20543">
    <property type="entry name" value="CYCLIN_AtCycD-like_rpt1"/>
    <property type="match status" value="1"/>
</dbReference>
<organism evidence="8 9">
    <name type="scientific">Dendrobium catenatum</name>
    <dbReference type="NCBI Taxonomy" id="906689"/>
    <lineage>
        <taxon>Eukaryota</taxon>
        <taxon>Viridiplantae</taxon>
        <taxon>Streptophyta</taxon>
        <taxon>Embryophyta</taxon>
        <taxon>Tracheophyta</taxon>
        <taxon>Spermatophyta</taxon>
        <taxon>Magnoliopsida</taxon>
        <taxon>Liliopsida</taxon>
        <taxon>Asparagales</taxon>
        <taxon>Orchidaceae</taxon>
        <taxon>Epidendroideae</taxon>
        <taxon>Malaxideae</taxon>
        <taxon>Dendrobiinae</taxon>
        <taxon>Dendrobium</taxon>
    </lineage>
</organism>
<dbReference type="GO" id="GO:0051301">
    <property type="term" value="P:cell division"/>
    <property type="evidence" value="ECO:0007669"/>
    <property type="project" value="UniProtKB-KW"/>
</dbReference>
<comment type="similarity">
    <text evidence="1">Belongs to the cyclin family. Cyclin D subfamily.</text>
</comment>
<dbReference type="SMART" id="SM00385">
    <property type="entry name" value="CYCLIN"/>
    <property type="match status" value="1"/>
</dbReference>
<dbReference type="Gene3D" id="1.10.472.10">
    <property type="entry name" value="Cyclin-like"/>
    <property type="match status" value="2"/>
</dbReference>
<dbReference type="InterPro" id="IPR004367">
    <property type="entry name" value="Cyclin_C-dom"/>
</dbReference>
<dbReference type="Proteomes" id="UP000233837">
    <property type="component" value="Unassembled WGS sequence"/>
</dbReference>
<keyword evidence="3 5" id="KW-0195">Cyclin</keyword>
<accession>A0A2I0V8M7</accession>